<dbReference type="Proteomes" id="UP001050691">
    <property type="component" value="Unassembled WGS sequence"/>
</dbReference>
<evidence type="ECO:0000256" key="1">
    <source>
        <dbReference type="SAM" id="MobiDB-lite"/>
    </source>
</evidence>
<feature type="compositionally biased region" description="Polar residues" evidence="1">
    <location>
        <begin position="9"/>
        <end position="31"/>
    </location>
</feature>
<keyword evidence="3" id="KW-1185">Reference proteome</keyword>
<dbReference type="AlphaFoldDB" id="A0AAV4ZWK2"/>
<gene>
    <name evidence="2" type="ORF">Clacol_000067</name>
</gene>
<sequence>MPLRRRNTRISISGPSISNLPTFRPASQTNSNTVIQTRRSVLVRLHESLVTEMRDDENDLVVEVDSRYLPLEDLQDNSRSGANSSVTMI</sequence>
<proteinExistence type="predicted"/>
<reference evidence="2" key="1">
    <citation type="submission" date="2021-10" db="EMBL/GenBank/DDBJ databases">
        <title>De novo Genome Assembly of Clathrus columnatus (Basidiomycota, Fungi) Using Illumina and Nanopore Sequence Data.</title>
        <authorList>
            <person name="Ogiso-Tanaka E."/>
            <person name="Itagaki H."/>
            <person name="Hosoya T."/>
            <person name="Hosaka K."/>
        </authorList>
    </citation>
    <scope>NUCLEOTIDE SEQUENCE</scope>
    <source>
        <strain evidence="2">MO-923</strain>
    </source>
</reference>
<evidence type="ECO:0000313" key="3">
    <source>
        <dbReference type="Proteomes" id="UP001050691"/>
    </source>
</evidence>
<accession>A0AAV4ZWK2</accession>
<organism evidence="2 3">
    <name type="scientific">Clathrus columnatus</name>
    <dbReference type="NCBI Taxonomy" id="1419009"/>
    <lineage>
        <taxon>Eukaryota</taxon>
        <taxon>Fungi</taxon>
        <taxon>Dikarya</taxon>
        <taxon>Basidiomycota</taxon>
        <taxon>Agaricomycotina</taxon>
        <taxon>Agaricomycetes</taxon>
        <taxon>Phallomycetidae</taxon>
        <taxon>Phallales</taxon>
        <taxon>Clathraceae</taxon>
        <taxon>Clathrus</taxon>
    </lineage>
</organism>
<evidence type="ECO:0000313" key="2">
    <source>
        <dbReference type="EMBL" id="GJJ05880.1"/>
    </source>
</evidence>
<protein>
    <submittedName>
        <fullName evidence="2">Uncharacterized protein</fullName>
    </submittedName>
</protein>
<comment type="caution">
    <text evidence="2">The sequence shown here is derived from an EMBL/GenBank/DDBJ whole genome shotgun (WGS) entry which is preliminary data.</text>
</comment>
<feature type="region of interest" description="Disordered" evidence="1">
    <location>
        <begin position="1"/>
        <end position="31"/>
    </location>
</feature>
<dbReference type="EMBL" id="BPWL01000001">
    <property type="protein sequence ID" value="GJJ05880.1"/>
    <property type="molecule type" value="Genomic_DNA"/>
</dbReference>
<name>A0AAV4ZWK2_9AGAM</name>